<dbReference type="AlphaFoldDB" id="A0A6V8NSL0"/>
<evidence type="ECO:0000256" key="1">
    <source>
        <dbReference type="SAM" id="Phobius"/>
    </source>
</evidence>
<accession>A0A6V8NSL0</accession>
<protein>
    <submittedName>
        <fullName evidence="2">Uncharacterized protein</fullName>
    </submittedName>
</protein>
<keyword evidence="1" id="KW-0472">Membrane</keyword>
<keyword evidence="1" id="KW-0812">Transmembrane</keyword>
<sequence>MLRHIAFMRKADSRTHLICIVSILALGLLSIIWFRGNFIIKAGDSFFPVRLSSFLKEGASQIWAPKATGAPSPLTVLMYPFILQMMFLES</sequence>
<reference evidence="2 3" key="1">
    <citation type="journal article" date="2020" name="Front. Microbiol.">
        <title>Single-cell genomics of novel Actinobacteria with the Wood-Ljungdahl pathway discovered in a serpentinizing system.</title>
        <authorList>
            <person name="Merino N."/>
            <person name="Kawai M."/>
            <person name="Boyd E.S."/>
            <person name="Colman D.R."/>
            <person name="McGlynn S.E."/>
            <person name="Nealson K.H."/>
            <person name="Kurokawa K."/>
            <person name="Hongoh Y."/>
        </authorList>
    </citation>
    <scope>NUCLEOTIDE SEQUENCE [LARGE SCALE GENOMIC DNA]</scope>
    <source>
        <strain evidence="2 3">S06</strain>
    </source>
</reference>
<comment type="caution">
    <text evidence="2">The sequence shown here is derived from an EMBL/GenBank/DDBJ whole genome shotgun (WGS) entry which is preliminary data.</text>
</comment>
<keyword evidence="1" id="KW-1133">Transmembrane helix</keyword>
<organism evidence="2 3">
    <name type="scientific">Candidatus Hakubella thermalkaliphila</name>
    <dbReference type="NCBI Taxonomy" id="2754717"/>
    <lineage>
        <taxon>Bacteria</taxon>
        <taxon>Bacillati</taxon>
        <taxon>Actinomycetota</taxon>
        <taxon>Actinomycetota incertae sedis</taxon>
        <taxon>Candidatus Hakubellales</taxon>
        <taxon>Candidatus Hakubellaceae</taxon>
        <taxon>Candidatus Hakubella</taxon>
    </lineage>
</organism>
<dbReference type="Proteomes" id="UP000580051">
    <property type="component" value="Unassembled WGS sequence"/>
</dbReference>
<feature type="transmembrane region" description="Helical" evidence="1">
    <location>
        <begin position="15"/>
        <end position="34"/>
    </location>
</feature>
<proteinExistence type="predicted"/>
<gene>
    <name evidence="2" type="ORF">HKBW3S06_01602</name>
</gene>
<feature type="non-terminal residue" evidence="2">
    <location>
        <position position="90"/>
    </location>
</feature>
<evidence type="ECO:0000313" key="3">
    <source>
        <dbReference type="Proteomes" id="UP000580051"/>
    </source>
</evidence>
<dbReference type="RefSeq" id="WP_219852501.1">
    <property type="nucleotide sequence ID" value="NZ_BLRV01000379.1"/>
</dbReference>
<dbReference type="EMBL" id="BLRV01000379">
    <property type="protein sequence ID" value="GFP22374.1"/>
    <property type="molecule type" value="Genomic_DNA"/>
</dbReference>
<evidence type="ECO:0000313" key="2">
    <source>
        <dbReference type="EMBL" id="GFP22374.1"/>
    </source>
</evidence>
<name>A0A6V8NSL0_9ACTN</name>